<evidence type="ECO:0000313" key="1">
    <source>
        <dbReference type="EMBL" id="OLS01634.1"/>
    </source>
</evidence>
<dbReference type="RefSeq" id="WP_198927573.1">
    <property type="nucleotide sequence ID" value="NZ_LTDM01000065.1"/>
</dbReference>
<reference evidence="1 2" key="1">
    <citation type="submission" date="2016-02" db="EMBL/GenBank/DDBJ databases">
        <title>Genome sequence of Tissierella creatinophila DSM 6911.</title>
        <authorList>
            <person name="Poehlein A."/>
            <person name="Daniel R."/>
        </authorList>
    </citation>
    <scope>NUCLEOTIDE SEQUENCE [LARGE SCALE GENOMIC DNA]</scope>
    <source>
        <strain evidence="1 2">DSM 6911</strain>
    </source>
</reference>
<keyword evidence="2" id="KW-1185">Reference proteome</keyword>
<dbReference type="EMBL" id="LTDM01000065">
    <property type="protein sequence ID" value="OLS01634.1"/>
    <property type="molecule type" value="Genomic_DNA"/>
</dbReference>
<name>A0A1U7M2U2_TISCR</name>
<sequence>MSHINININPTKEDSITDENIINISRDLKMQAIEKYKSKNAKYCKPNPNDIVPENKLFKDMLNKDILLVLDAVQLNILGQVFRPIFTGRVVEVTNGAITLDPVIIKMNTAPFYKFPTPLSFPMENIAYFTLFDPETRISIP</sequence>
<protein>
    <submittedName>
        <fullName evidence="1">Uncharacterized protein</fullName>
    </submittedName>
</protein>
<organism evidence="1 2">
    <name type="scientific">Tissierella creatinophila DSM 6911</name>
    <dbReference type="NCBI Taxonomy" id="1123403"/>
    <lineage>
        <taxon>Bacteria</taxon>
        <taxon>Bacillati</taxon>
        <taxon>Bacillota</taxon>
        <taxon>Tissierellia</taxon>
        <taxon>Tissierellales</taxon>
        <taxon>Tissierellaceae</taxon>
        <taxon>Tissierella</taxon>
    </lineage>
</organism>
<gene>
    <name evidence="1" type="ORF">TICRE_24580</name>
</gene>
<proteinExistence type="predicted"/>
<dbReference type="AlphaFoldDB" id="A0A1U7M2U2"/>
<dbReference type="Proteomes" id="UP000186112">
    <property type="component" value="Unassembled WGS sequence"/>
</dbReference>
<evidence type="ECO:0000313" key="2">
    <source>
        <dbReference type="Proteomes" id="UP000186112"/>
    </source>
</evidence>
<comment type="caution">
    <text evidence="1">The sequence shown here is derived from an EMBL/GenBank/DDBJ whole genome shotgun (WGS) entry which is preliminary data.</text>
</comment>
<accession>A0A1U7M2U2</accession>